<organism evidence="2 3">
    <name type="scientific">Trifolium pratense</name>
    <name type="common">Red clover</name>
    <dbReference type="NCBI Taxonomy" id="57577"/>
    <lineage>
        <taxon>Eukaryota</taxon>
        <taxon>Viridiplantae</taxon>
        <taxon>Streptophyta</taxon>
        <taxon>Embryophyta</taxon>
        <taxon>Tracheophyta</taxon>
        <taxon>Spermatophyta</taxon>
        <taxon>Magnoliopsida</taxon>
        <taxon>eudicotyledons</taxon>
        <taxon>Gunneridae</taxon>
        <taxon>Pentapetalae</taxon>
        <taxon>rosids</taxon>
        <taxon>fabids</taxon>
        <taxon>Fabales</taxon>
        <taxon>Fabaceae</taxon>
        <taxon>Papilionoideae</taxon>
        <taxon>50 kb inversion clade</taxon>
        <taxon>NPAAA clade</taxon>
        <taxon>Hologalegina</taxon>
        <taxon>IRL clade</taxon>
        <taxon>Trifolieae</taxon>
        <taxon>Trifolium</taxon>
    </lineage>
</organism>
<protein>
    <submittedName>
        <fullName evidence="2">Uncharacterized protein</fullName>
    </submittedName>
</protein>
<keyword evidence="1" id="KW-0812">Transmembrane</keyword>
<evidence type="ECO:0000313" key="3">
    <source>
        <dbReference type="Proteomes" id="UP000236291"/>
    </source>
</evidence>
<dbReference type="AlphaFoldDB" id="A0A2K3JWD9"/>
<keyword evidence="1" id="KW-0472">Membrane</keyword>
<name>A0A2K3JWD9_TRIPR</name>
<reference evidence="2 3" key="1">
    <citation type="journal article" date="2014" name="Am. J. Bot.">
        <title>Genome assembly and annotation for red clover (Trifolium pratense; Fabaceae).</title>
        <authorList>
            <person name="Istvanek J."/>
            <person name="Jaros M."/>
            <person name="Krenek A."/>
            <person name="Repkova J."/>
        </authorList>
    </citation>
    <scope>NUCLEOTIDE SEQUENCE [LARGE SCALE GENOMIC DNA]</scope>
    <source>
        <strain evidence="3">cv. Tatra</strain>
        <tissue evidence="2">Young leaves</tissue>
    </source>
</reference>
<gene>
    <name evidence="2" type="ORF">L195_g059158</name>
</gene>
<accession>A0A2K3JWD9</accession>
<proteinExistence type="predicted"/>
<keyword evidence="1" id="KW-1133">Transmembrane helix</keyword>
<sequence length="83" mass="9643">DRWQWRPDLDKGYTVRSAYHILTYGPGCYPPKQTWSLEALYLRRLIFVFRDVERSNRLSICSSLAALSGIFGLLLALGLTLHW</sequence>
<comment type="caution">
    <text evidence="2">The sequence shown here is derived from an EMBL/GenBank/DDBJ whole genome shotgun (WGS) entry which is preliminary data.</text>
</comment>
<feature type="transmembrane region" description="Helical" evidence="1">
    <location>
        <begin position="58"/>
        <end position="81"/>
    </location>
</feature>
<dbReference type="EMBL" id="ASHM01127376">
    <property type="protein sequence ID" value="PNX58371.1"/>
    <property type="molecule type" value="Genomic_DNA"/>
</dbReference>
<evidence type="ECO:0000313" key="2">
    <source>
        <dbReference type="EMBL" id="PNX58371.1"/>
    </source>
</evidence>
<feature type="non-terminal residue" evidence="2">
    <location>
        <position position="1"/>
    </location>
</feature>
<evidence type="ECO:0000256" key="1">
    <source>
        <dbReference type="SAM" id="Phobius"/>
    </source>
</evidence>
<dbReference type="Proteomes" id="UP000236291">
    <property type="component" value="Unassembled WGS sequence"/>
</dbReference>
<reference evidence="2 3" key="2">
    <citation type="journal article" date="2017" name="Front. Plant Sci.">
        <title>Gene Classification and Mining of Molecular Markers Useful in Red Clover (Trifolium pratense) Breeding.</title>
        <authorList>
            <person name="Istvanek J."/>
            <person name="Dluhosova J."/>
            <person name="Dluhos P."/>
            <person name="Patkova L."/>
            <person name="Nedelnik J."/>
            <person name="Repkova J."/>
        </authorList>
    </citation>
    <scope>NUCLEOTIDE SEQUENCE [LARGE SCALE GENOMIC DNA]</scope>
    <source>
        <strain evidence="3">cv. Tatra</strain>
        <tissue evidence="2">Young leaves</tissue>
    </source>
</reference>